<dbReference type="EMBL" id="SNXS01000002">
    <property type="protein sequence ID" value="TDP72315.1"/>
    <property type="molecule type" value="Genomic_DNA"/>
</dbReference>
<evidence type="ECO:0000256" key="1">
    <source>
        <dbReference type="ARBA" id="ARBA00004429"/>
    </source>
</evidence>
<dbReference type="PANTHER" id="PTHR42925:SF2">
    <property type="entry name" value="NA+ DRIVEN MULTIDRUG EFFLUX PUMP"/>
    <property type="match status" value="1"/>
</dbReference>
<dbReference type="OrthoDB" id="9806302at2"/>
<feature type="transmembrane region" description="Helical" evidence="7">
    <location>
        <begin position="57"/>
        <end position="83"/>
    </location>
</feature>
<feature type="transmembrane region" description="Helical" evidence="7">
    <location>
        <begin position="383"/>
        <end position="401"/>
    </location>
</feature>
<dbReference type="GO" id="GO:0042910">
    <property type="term" value="F:xenobiotic transmembrane transporter activity"/>
    <property type="evidence" value="ECO:0007669"/>
    <property type="project" value="InterPro"/>
</dbReference>
<keyword evidence="9" id="KW-1185">Reference proteome</keyword>
<dbReference type="GO" id="GO:0005886">
    <property type="term" value="C:plasma membrane"/>
    <property type="evidence" value="ECO:0007669"/>
    <property type="project" value="UniProtKB-SubCell"/>
</dbReference>
<feature type="transmembrane region" description="Helical" evidence="7">
    <location>
        <begin position="95"/>
        <end position="116"/>
    </location>
</feature>
<keyword evidence="2" id="KW-0813">Transport</keyword>
<comment type="caution">
    <text evidence="8">The sequence shown here is derived from an EMBL/GenBank/DDBJ whole genome shotgun (WGS) entry which is preliminary data.</text>
</comment>
<keyword evidence="3" id="KW-1003">Cell membrane</keyword>
<name>A0A4R6QQA6_9BURK</name>
<organism evidence="8 9">
    <name type="scientific">Roseateles toxinivorans</name>
    <dbReference type="NCBI Taxonomy" id="270368"/>
    <lineage>
        <taxon>Bacteria</taxon>
        <taxon>Pseudomonadati</taxon>
        <taxon>Pseudomonadota</taxon>
        <taxon>Betaproteobacteria</taxon>
        <taxon>Burkholderiales</taxon>
        <taxon>Sphaerotilaceae</taxon>
        <taxon>Roseateles</taxon>
    </lineage>
</organism>
<sequence>MMPAMSSAPQAASPRLLTLAWPLFLELWLAIAVGMVGTVLAGRMSDSAGGAFALANQVSATLFILLRIIGAGVSVVVTQSLGGGRRDTADQVARAVLGASSWIGLGTALLALVGAGPLLRLMNAPAEVLPLATVFLQSLCVAMLLDAWNASMASVMRAHLRTRDTLAVFVAMHVCHLALAWPLMQRMGLPGFALALAISRALGLALHLWLWRTRLGIRPSAADWWRLPRRELAAVLHIGLPGAAENIAYRLAFMVSVAVAALLGTQALATQAYALQLMYGVLLFGLATGFAVEIVVGHMIGAGRLHQAHRLVRRALARGLAVSTMVALCAALAAPWMLGWFTQDPQIIATGTTLMWITVLLEPGRTFNLVVINALRAAGDARYPVVAGAASMLLVLAGGSWVLGIYFGWGLAGLWIAYAADEWIRGLLMWRRWATLGWLPHARAAHRRLRAANAAA</sequence>
<dbReference type="Pfam" id="PF01554">
    <property type="entry name" value="MatE"/>
    <property type="match status" value="2"/>
</dbReference>
<feature type="transmembrane region" description="Helical" evidence="7">
    <location>
        <begin position="247"/>
        <end position="265"/>
    </location>
</feature>
<accession>A0A4R6QQA6</accession>
<reference evidence="8 9" key="1">
    <citation type="submission" date="2019-03" db="EMBL/GenBank/DDBJ databases">
        <title>Genomic Encyclopedia of Type Strains, Phase IV (KMG-IV): sequencing the most valuable type-strain genomes for metagenomic binning, comparative biology and taxonomic classification.</title>
        <authorList>
            <person name="Goeker M."/>
        </authorList>
    </citation>
    <scope>NUCLEOTIDE SEQUENCE [LARGE SCALE GENOMIC DNA]</scope>
    <source>
        <strain evidence="8 9">DSM 16998</strain>
    </source>
</reference>
<evidence type="ECO:0000256" key="3">
    <source>
        <dbReference type="ARBA" id="ARBA00022475"/>
    </source>
</evidence>
<feature type="transmembrane region" description="Helical" evidence="7">
    <location>
        <begin position="190"/>
        <end position="211"/>
    </location>
</feature>
<gene>
    <name evidence="8" type="ORF">DES47_10260</name>
</gene>
<feature type="transmembrane region" description="Helical" evidence="7">
    <location>
        <begin position="128"/>
        <end position="145"/>
    </location>
</feature>
<dbReference type="InParanoid" id="A0A4R6QQA6"/>
<feature type="transmembrane region" description="Helical" evidence="7">
    <location>
        <begin position="320"/>
        <end position="341"/>
    </location>
</feature>
<evidence type="ECO:0000256" key="7">
    <source>
        <dbReference type="SAM" id="Phobius"/>
    </source>
</evidence>
<dbReference type="InterPro" id="IPR047135">
    <property type="entry name" value="YsiQ"/>
</dbReference>
<proteinExistence type="predicted"/>
<comment type="subcellular location">
    <subcellularLocation>
        <location evidence="1">Cell inner membrane</location>
        <topology evidence="1">Multi-pass membrane protein</topology>
    </subcellularLocation>
</comment>
<dbReference type="PIRSF" id="PIRSF006603">
    <property type="entry name" value="DinF"/>
    <property type="match status" value="1"/>
</dbReference>
<dbReference type="CDD" id="cd13134">
    <property type="entry name" value="MATE_like_8"/>
    <property type="match status" value="1"/>
</dbReference>
<dbReference type="InterPro" id="IPR002528">
    <property type="entry name" value="MATE_fam"/>
</dbReference>
<keyword evidence="4 7" id="KW-0812">Transmembrane</keyword>
<dbReference type="PANTHER" id="PTHR42925">
    <property type="entry name" value="MULTIDRUG AND TOXIN EFFLUX PROTEIN MATE FAMILY"/>
    <property type="match status" value="1"/>
</dbReference>
<dbReference type="AlphaFoldDB" id="A0A4R6QQA6"/>
<protein>
    <submittedName>
        <fullName evidence="8">Putative MATE family efflux protein</fullName>
    </submittedName>
</protein>
<evidence type="ECO:0000313" key="9">
    <source>
        <dbReference type="Proteomes" id="UP000295361"/>
    </source>
</evidence>
<dbReference type="NCBIfam" id="TIGR00797">
    <property type="entry name" value="matE"/>
    <property type="match status" value="1"/>
</dbReference>
<dbReference type="FunCoup" id="A0A4R6QQA6">
    <property type="interactions" value="100"/>
</dbReference>
<evidence type="ECO:0000256" key="6">
    <source>
        <dbReference type="ARBA" id="ARBA00023136"/>
    </source>
</evidence>
<feature type="transmembrane region" description="Helical" evidence="7">
    <location>
        <begin position="166"/>
        <end position="184"/>
    </location>
</feature>
<dbReference type="InterPro" id="IPR048279">
    <property type="entry name" value="MdtK-like"/>
</dbReference>
<dbReference type="Proteomes" id="UP000295361">
    <property type="component" value="Unassembled WGS sequence"/>
</dbReference>
<evidence type="ECO:0000313" key="8">
    <source>
        <dbReference type="EMBL" id="TDP72315.1"/>
    </source>
</evidence>
<evidence type="ECO:0000256" key="5">
    <source>
        <dbReference type="ARBA" id="ARBA00022989"/>
    </source>
</evidence>
<evidence type="ECO:0000256" key="2">
    <source>
        <dbReference type="ARBA" id="ARBA00022448"/>
    </source>
</evidence>
<keyword evidence="6 7" id="KW-0472">Membrane</keyword>
<evidence type="ECO:0000256" key="4">
    <source>
        <dbReference type="ARBA" id="ARBA00022692"/>
    </source>
</evidence>
<feature type="transmembrane region" description="Helical" evidence="7">
    <location>
        <begin position="347"/>
        <end position="371"/>
    </location>
</feature>
<dbReference type="GO" id="GO:0015297">
    <property type="term" value="F:antiporter activity"/>
    <property type="evidence" value="ECO:0007669"/>
    <property type="project" value="InterPro"/>
</dbReference>
<feature type="transmembrane region" description="Helical" evidence="7">
    <location>
        <begin position="277"/>
        <end position="300"/>
    </location>
</feature>
<keyword evidence="5 7" id="KW-1133">Transmembrane helix</keyword>